<dbReference type="Pfam" id="PF26013">
    <property type="entry name" value="DUF8004"/>
    <property type="match status" value="1"/>
</dbReference>
<feature type="compositionally biased region" description="Low complexity" evidence="1">
    <location>
        <begin position="128"/>
        <end position="142"/>
    </location>
</feature>
<feature type="compositionally biased region" description="Basic and acidic residues" evidence="1">
    <location>
        <begin position="74"/>
        <end position="83"/>
    </location>
</feature>
<feature type="region of interest" description="Disordered" evidence="1">
    <location>
        <begin position="1"/>
        <end position="172"/>
    </location>
</feature>
<dbReference type="AlphaFoldDB" id="A0A2J6QEI6"/>
<feature type="compositionally biased region" description="Pro residues" evidence="1">
    <location>
        <begin position="147"/>
        <end position="159"/>
    </location>
</feature>
<feature type="region of interest" description="Disordered" evidence="1">
    <location>
        <begin position="711"/>
        <end position="774"/>
    </location>
</feature>
<feature type="compositionally biased region" description="Polar residues" evidence="1">
    <location>
        <begin position="733"/>
        <end position="755"/>
    </location>
</feature>
<evidence type="ECO:0000313" key="3">
    <source>
        <dbReference type="EMBL" id="PMD24681.1"/>
    </source>
</evidence>
<reference evidence="3 4" key="1">
    <citation type="submission" date="2016-05" db="EMBL/GenBank/DDBJ databases">
        <title>A degradative enzymes factory behind the ericoid mycorrhizal symbiosis.</title>
        <authorList>
            <consortium name="DOE Joint Genome Institute"/>
            <person name="Martino E."/>
            <person name="Morin E."/>
            <person name="Grelet G."/>
            <person name="Kuo A."/>
            <person name="Kohler A."/>
            <person name="Daghino S."/>
            <person name="Barry K."/>
            <person name="Choi C."/>
            <person name="Cichocki N."/>
            <person name="Clum A."/>
            <person name="Copeland A."/>
            <person name="Hainaut M."/>
            <person name="Haridas S."/>
            <person name="Labutti K."/>
            <person name="Lindquist E."/>
            <person name="Lipzen A."/>
            <person name="Khouja H.-R."/>
            <person name="Murat C."/>
            <person name="Ohm R."/>
            <person name="Olson A."/>
            <person name="Spatafora J."/>
            <person name="Veneault-Fourrey C."/>
            <person name="Henrissat B."/>
            <person name="Grigoriev I."/>
            <person name="Martin F."/>
            <person name="Perotto S."/>
        </authorList>
    </citation>
    <scope>NUCLEOTIDE SEQUENCE [LARGE SCALE GENOMIC DNA]</scope>
    <source>
        <strain evidence="3 4">UAMH 7357</strain>
    </source>
</reference>
<dbReference type="PANTHER" id="PTHR39601">
    <property type="entry name" value="CHORIOGENIN HMINOR"/>
    <property type="match status" value="1"/>
</dbReference>
<evidence type="ECO:0000313" key="4">
    <source>
        <dbReference type="Proteomes" id="UP000235672"/>
    </source>
</evidence>
<evidence type="ECO:0000259" key="2">
    <source>
        <dbReference type="Pfam" id="PF26013"/>
    </source>
</evidence>
<accession>A0A2J6QEI6</accession>
<dbReference type="OrthoDB" id="5302380at2759"/>
<keyword evidence="4" id="KW-1185">Reference proteome</keyword>
<feature type="region of interest" description="Disordered" evidence="1">
    <location>
        <begin position="562"/>
        <end position="588"/>
    </location>
</feature>
<feature type="compositionally biased region" description="Polar residues" evidence="1">
    <location>
        <begin position="33"/>
        <end position="42"/>
    </location>
</feature>
<feature type="domain" description="DUF8004" evidence="2">
    <location>
        <begin position="348"/>
        <end position="440"/>
    </location>
</feature>
<feature type="compositionally biased region" description="Basic and acidic residues" evidence="1">
    <location>
        <begin position="8"/>
        <end position="32"/>
    </location>
</feature>
<dbReference type="PANTHER" id="PTHR39601:SF2">
    <property type="entry name" value="CHORIOGENIN HMINOR"/>
    <property type="match status" value="1"/>
</dbReference>
<proteinExistence type="predicted"/>
<name>A0A2J6QEI6_9HELO</name>
<dbReference type="STRING" id="1745343.A0A2J6QEI6"/>
<gene>
    <name evidence="3" type="ORF">NA56DRAFT_495492</name>
</gene>
<evidence type="ECO:0000256" key="1">
    <source>
        <dbReference type="SAM" id="MobiDB-lite"/>
    </source>
</evidence>
<organism evidence="3 4">
    <name type="scientific">Hyaloscypha hepaticicola</name>
    <dbReference type="NCBI Taxonomy" id="2082293"/>
    <lineage>
        <taxon>Eukaryota</taxon>
        <taxon>Fungi</taxon>
        <taxon>Dikarya</taxon>
        <taxon>Ascomycota</taxon>
        <taxon>Pezizomycotina</taxon>
        <taxon>Leotiomycetes</taxon>
        <taxon>Helotiales</taxon>
        <taxon>Hyaloscyphaceae</taxon>
        <taxon>Hyaloscypha</taxon>
    </lineage>
</organism>
<dbReference type="InterPro" id="IPR058317">
    <property type="entry name" value="DUF8004"/>
</dbReference>
<dbReference type="EMBL" id="KZ613472">
    <property type="protein sequence ID" value="PMD24681.1"/>
    <property type="molecule type" value="Genomic_DNA"/>
</dbReference>
<sequence>MSGRSAYVRKEKTKVKDGSGESISDKTDRHNSEISTVKSSGSEDMGRGAYARVRKPHVPVIEVSGIEKSSFRSVMDKKSESFRKGLSKTFGKKKKNDELEARPHTSTAYRSESHELDSGDYAPPPSVVKPRQQQSPQQNNEPEFARPGPPQTKLPPIPAAPGLKKWVGGGRPVQTWNKLRKDPELWDPNGDTLIFLGLETRQSTRPQPSFRVSSHIIEGLESRFLITLLREGAIDEASYFGMPPSPVSSPDMRSVQHVRPGHQYTPPVSDGGTTVYDGYDGQISYEISFPTPINQSQMENMRYNITTRNVFAILCQASLVGFNLVQALNDVVERLRSYMSEHVDVARMVIDYIATRGFDDVRDNPSMAAALLAWSENEGVRWEDGFREAFVHCAGMYNQVEATSEYKYVPHYTKAIVERGNLKMSIRVHECEKRLAEFDFQEEWREMQEDSPARAAFLRLQKFFVQYYRSSYGSWPPPVPDGHDQWLHRPLAQKLQRDFGALYDYFVNRDVVWDCSEERSGRKWNLVNPADVNFQADTSDCLFTDLIVAFDNKRQFPHIPHPYPLVPKPLSKSNKAKKSNTPQEEKNAERLASLAYGESTNIYLLGSDYVNNDLVDAFIKFEKGDRAGDADHYAARRGRWVLIYYLLQTLATVSVDAPNIRYTNDVSYHISPDMSGTPSWAPAPKNVDDLWHFRSHCWIVTSTWPQGQVEVSPNSMARRNMPYPPLKLRSAAPSVTSSDADGSLRSPTMNSTAAPSMSHKSRRNHRKEQHEGSQYNGYAHAQRMVNHEGGQYNGHAPAQRMDNEDGQYNGHAHAHHLHANKIDEWHIQEENPIRGQPRGELIIMDFDDPNI</sequence>
<protein>
    <recommendedName>
        <fullName evidence="2">DUF8004 domain-containing protein</fullName>
    </recommendedName>
</protein>
<dbReference type="Proteomes" id="UP000235672">
    <property type="component" value="Unassembled WGS sequence"/>
</dbReference>